<dbReference type="Proteomes" id="UP000149121">
    <property type="component" value="Segment"/>
</dbReference>
<protein>
    <submittedName>
        <fullName evidence="1">Uncharacterized protein</fullName>
    </submittedName>
</protein>
<evidence type="ECO:0000313" key="2">
    <source>
        <dbReference type="Proteomes" id="UP000149121"/>
    </source>
</evidence>
<dbReference type="OrthoDB" id="19359at10239"/>
<reference evidence="1 2" key="1">
    <citation type="journal article" date="2016" name="J. Virol.">
        <title>Concurrence of Iridovirus, Polyomavirus, and a Unique Member of a New Group of Fish Papillomaviruses in Lymphocystis Disease-Affected Gilthead Sea Bream.</title>
        <authorList>
            <person name="Lopez-Bueno A."/>
            <person name="Mavian C."/>
            <person name="Labella A.M."/>
            <person name="Castro D."/>
            <person name="Borrego J.J."/>
            <person name="Alcami A."/>
            <person name="Alejo A."/>
        </authorList>
    </citation>
    <scope>NUCLEOTIDE SEQUENCE [LARGE SCALE GENOMIC DNA]</scope>
    <source>
        <strain evidence="1">SA9</strain>
    </source>
</reference>
<dbReference type="EMBL" id="KX643370">
    <property type="protein sequence ID" value="AOC55209.1"/>
    <property type="molecule type" value="Genomic_DNA"/>
</dbReference>
<proteinExistence type="predicted"/>
<evidence type="ECO:0000313" key="1">
    <source>
        <dbReference type="EMBL" id="AOC55209.1"/>
    </source>
</evidence>
<accession>A0A1B2RW41</accession>
<keyword evidence="2" id="KW-1185">Reference proteome</keyword>
<name>A0A1B2RW41_9VIRU</name>
<sequence length="391" mass="46311">MNVFYFCERYAFKTEEVKIGIDDFKLFDFQWPRRSEHHFKGTPVGAMAVIKSSVPGSDFTILVKSKTNKLISLELVTFYNEYRIFVDDKVILKGEKINFKTACSIAFNKIKRRYKCFFISPPKKVLTPRIQNNLGLLSETWLKFLEEAGSKYWGYVDDLNLSSLPKHNAVLCSSPWFYCENILEVRLVRSRNRLRIKIVKGTYVARCRELRFNLWHTESPWPLIDRFLKYYASYLSDKPNNFIESTPELPLNVAVNEVKTFLCDKFWGNVITDHQIIETCFDKDIWTEIKEKACVIYNTETEVPQYLFTVYTDYSKYQVVYNPTGYLVKRSYFKDASKNIFNREVRINSLNRLRFDFLHRSVPSLKQLCRARLNPDAVPSYLKKRFFNFEV</sequence>
<dbReference type="KEGG" id="vg:30902701"/>
<organism evidence="1 2">
    <name type="scientific">Lymphocystis disease virus 3</name>
    <dbReference type="NCBI Taxonomy" id="2560566"/>
    <lineage>
        <taxon>Viruses</taxon>
        <taxon>Varidnaviria</taxon>
        <taxon>Bamfordvirae</taxon>
        <taxon>Nucleocytoviricota</taxon>
        <taxon>Megaviricetes</taxon>
        <taxon>Pimascovirales</taxon>
        <taxon>Pimascovirales incertae sedis</taxon>
        <taxon>Iridoviridae</taxon>
        <taxon>Alphairidovirinae</taxon>
        <taxon>Lymphocystivirus</taxon>
        <taxon>Lymphocystivirus sparus1</taxon>
    </lineage>
</organism>
<gene>
    <name evidence="1" type="ORF">LCDVSa125R</name>
</gene>